<dbReference type="HOGENOM" id="CLU_3024498_0_0_11"/>
<organism evidence="2 3">
    <name type="scientific">Cryptosporangium arvum DSM 44712</name>
    <dbReference type="NCBI Taxonomy" id="927661"/>
    <lineage>
        <taxon>Bacteria</taxon>
        <taxon>Bacillati</taxon>
        <taxon>Actinomycetota</taxon>
        <taxon>Actinomycetes</taxon>
        <taxon>Cryptosporangiales</taxon>
        <taxon>Cryptosporangiaceae</taxon>
        <taxon>Cryptosporangium</taxon>
    </lineage>
</organism>
<protein>
    <submittedName>
        <fullName evidence="2">Uncharacterized protein</fullName>
    </submittedName>
</protein>
<sequence>MSSSTLVSTPRTLPSSGSRRPARPVARLSTPPADRGRTAAECPPDCDYCYGPETD</sequence>
<feature type="region of interest" description="Disordered" evidence="1">
    <location>
        <begin position="1"/>
        <end position="44"/>
    </location>
</feature>
<gene>
    <name evidence="2" type="ORF">CryarDRAFT_3087</name>
</gene>
<dbReference type="EMBL" id="JFBT01000001">
    <property type="protein sequence ID" value="EXG81962.1"/>
    <property type="molecule type" value="Genomic_DNA"/>
</dbReference>
<comment type="caution">
    <text evidence="2">The sequence shown here is derived from an EMBL/GenBank/DDBJ whole genome shotgun (WGS) entry which is preliminary data.</text>
</comment>
<feature type="compositionally biased region" description="Polar residues" evidence="1">
    <location>
        <begin position="1"/>
        <end position="18"/>
    </location>
</feature>
<evidence type="ECO:0000313" key="3">
    <source>
        <dbReference type="Proteomes" id="UP000021053"/>
    </source>
</evidence>
<reference evidence="2 3" key="1">
    <citation type="submission" date="2013-07" db="EMBL/GenBank/DDBJ databases">
        <authorList>
            <consortium name="DOE Joint Genome Institute"/>
            <person name="Eisen J."/>
            <person name="Huntemann M."/>
            <person name="Han J."/>
            <person name="Chen A."/>
            <person name="Kyrpides N."/>
            <person name="Mavromatis K."/>
            <person name="Markowitz V."/>
            <person name="Palaniappan K."/>
            <person name="Ivanova N."/>
            <person name="Schaumberg A."/>
            <person name="Pati A."/>
            <person name="Liolios K."/>
            <person name="Nordberg H.P."/>
            <person name="Cantor M.N."/>
            <person name="Hua S.X."/>
            <person name="Woyke T."/>
        </authorList>
    </citation>
    <scope>NUCLEOTIDE SEQUENCE [LARGE SCALE GENOMIC DNA]</scope>
    <source>
        <strain evidence="2 3">DSM 44712</strain>
    </source>
</reference>
<name>A0A010ZXL3_9ACTN</name>
<dbReference type="RefSeq" id="WP_157017693.1">
    <property type="nucleotide sequence ID" value="NZ_KK073874.1"/>
</dbReference>
<proteinExistence type="predicted"/>
<accession>A0A010ZXL3</accession>
<keyword evidence="3" id="KW-1185">Reference proteome</keyword>
<dbReference type="AlphaFoldDB" id="A0A010ZXL3"/>
<evidence type="ECO:0000313" key="2">
    <source>
        <dbReference type="EMBL" id="EXG81962.1"/>
    </source>
</evidence>
<dbReference type="Proteomes" id="UP000021053">
    <property type="component" value="Unassembled WGS sequence"/>
</dbReference>
<evidence type="ECO:0000256" key="1">
    <source>
        <dbReference type="SAM" id="MobiDB-lite"/>
    </source>
</evidence>